<name>A0A6G7VMY5_9RHOB</name>
<feature type="domain" description="DUF4365" evidence="1">
    <location>
        <begin position="9"/>
        <end position="141"/>
    </location>
</feature>
<organism evidence="2 3">
    <name type="scientific">Pontivivens nitratireducens</name>
    <dbReference type="NCBI Taxonomy" id="2758038"/>
    <lineage>
        <taxon>Bacteria</taxon>
        <taxon>Pseudomonadati</taxon>
        <taxon>Pseudomonadota</taxon>
        <taxon>Alphaproteobacteria</taxon>
        <taxon>Rhodobacterales</taxon>
        <taxon>Paracoccaceae</taxon>
        <taxon>Pontivivens</taxon>
    </lineage>
</organism>
<reference evidence="2 3" key="1">
    <citation type="submission" date="2020-03" db="EMBL/GenBank/DDBJ databases">
        <title>Complete genome sequence of Monaibacterium sp. ALG8 with diverse plasmids.</title>
        <authorList>
            <person name="Sun C."/>
        </authorList>
    </citation>
    <scope>NUCLEOTIDE SEQUENCE [LARGE SCALE GENOMIC DNA]</scope>
    <source>
        <strain evidence="2 3">ALG8</strain>
    </source>
</reference>
<evidence type="ECO:0000313" key="2">
    <source>
        <dbReference type="EMBL" id="QIK41409.1"/>
    </source>
</evidence>
<protein>
    <submittedName>
        <fullName evidence="2">DUF4365 domain-containing protein</fullName>
    </submittedName>
</protein>
<gene>
    <name evidence="2" type="ORF">G8E03_11900</name>
</gene>
<dbReference type="KEGG" id="mon:G8E03_11900"/>
<accession>A0A6G7VMY5</accession>
<evidence type="ECO:0000259" key="1">
    <source>
        <dbReference type="Pfam" id="PF14280"/>
    </source>
</evidence>
<sequence>MSDTDHVNRQGINLLESRVLECGHIFREQAISDFGIDAQIEIKQDDTPTGRLIAVQVKTGPSYLGEEKDSGFWYRPSDEHYNLWINHSLPVIIVLCDLESRTCYYQIVTIENCVTTGKNWKILVPKSQTITSETTDTLADMASPIAAASDFSIVREDDVSHGTARRISLYIVAHAGLKPMSKPHLGAIVRAALNHGRETTYARDDISAAAHYGRTADVVWGNIYLREADINSAGWICRFQWISPELDTRWRPFALSGEDHGNGLIIDWPQNTHIANLSDAARVGKAGYLAKADALLNKLPTMRDALDSLIKAGTPSAKCAEFSRDA</sequence>
<dbReference type="Proteomes" id="UP000500791">
    <property type="component" value="Chromosome"/>
</dbReference>
<dbReference type="RefSeq" id="WP_166192132.1">
    <property type="nucleotide sequence ID" value="NZ_CP049811.1"/>
</dbReference>
<dbReference type="InterPro" id="IPR025375">
    <property type="entry name" value="DUF4365"/>
</dbReference>
<dbReference type="AlphaFoldDB" id="A0A6G7VMY5"/>
<evidence type="ECO:0000313" key="3">
    <source>
        <dbReference type="Proteomes" id="UP000500791"/>
    </source>
</evidence>
<proteinExistence type="predicted"/>
<keyword evidence="3" id="KW-1185">Reference proteome</keyword>
<dbReference type="Pfam" id="PF14280">
    <property type="entry name" value="DUF4365"/>
    <property type="match status" value="1"/>
</dbReference>
<dbReference type="EMBL" id="CP049811">
    <property type="protein sequence ID" value="QIK41409.1"/>
    <property type="molecule type" value="Genomic_DNA"/>
</dbReference>